<keyword evidence="2" id="KW-1185">Reference proteome</keyword>
<proteinExistence type="predicted"/>
<comment type="caution">
    <text evidence="1">The sequence shown here is derived from an EMBL/GenBank/DDBJ whole genome shotgun (WGS) entry which is preliminary data.</text>
</comment>
<gene>
    <name evidence="1" type="ORF">PR048_002268</name>
</gene>
<sequence length="434" mass="48496">MLMIVHHGDERAQKRGRYKGDIATHVKCAIAATRKTLKVCGKVHSVRLLAAHQCQPGSIPVRVNLGFSHMGIVPYDATGQRVFSGVSRFRRPFIPALLMPTHLTSPSSLFKISLLKSLYSLIQLLDYTRRVKRDEYGAALESKGGGNGRSLRKPADQRLRERQVVWPLCHRGHSLRVLSRVYGLQVFTFKTNNEPRLCLYVLGSELECSVIVVPCVPIGFSAETSLVDNGPLSSGVALRWGCFEEGTRVHLCPDQGLPACLPSYPPRLGQQIVDSSKALTCLQTYPLPKNLNWPCLPVYLLPLCSPRLYFCLAVDLSGCWYQELDVHIQNDIKCPLQCQVLTAKTTPDVHSENDAKHPLQFLTSTTASRLVPKKNLQTAHMVCLLSLDENLQHMRRAFMSRRLEQLIEARIIPEVVIDDSGVEEVDSEATTEIL</sequence>
<evidence type="ECO:0000313" key="1">
    <source>
        <dbReference type="EMBL" id="KAJ8896922.1"/>
    </source>
</evidence>
<accession>A0ABQ9IJT8</accession>
<dbReference type="Proteomes" id="UP001159363">
    <property type="component" value="Chromosome 1"/>
</dbReference>
<evidence type="ECO:0000313" key="2">
    <source>
        <dbReference type="Proteomes" id="UP001159363"/>
    </source>
</evidence>
<dbReference type="EMBL" id="JARBHB010000001">
    <property type="protein sequence ID" value="KAJ8896922.1"/>
    <property type="molecule type" value="Genomic_DNA"/>
</dbReference>
<protein>
    <submittedName>
        <fullName evidence="1">Uncharacterized protein</fullName>
    </submittedName>
</protein>
<organism evidence="1 2">
    <name type="scientific">Dryococelus australis</name>
    <dbReference type="NCBI Taxonomy" id="614101"/>
    <lineage>
        <taxon>Eukaryota</taxon>
        <taxon>Metazoa</taxon>
        <taxon>Ecdysozoa</taxon>
        <taxon>Arthropoda</taxon>
        <taxon>Hexapoda</taxon>
        <taxon>Insecta</taxon>
        <taxon>Pterygota</taxon>
        <taxon>Neoptera</taxon>
        <taxon>Polyneoptera</taxon>
        <taxon>Phasmatodea</taxon>
        <taxon>Verophasmatodea</taxon>
        <taxon>Anareolatae</taxon>
        <taxon>Phasmatidae</taxon>
        <taxon>Eurycanthinae</taxon>
        <taxon>Dryococelus</taxon>
    </lineage>
</organism>
<name>A0ABQ9IJT8_9NEOP</name>
<reference evidence="1 2" key="1">
    <citation type="submission" date="2023-02" db="EMBL/GenBank/DDBJ databases">
        <title>LHISI_Scaffold_Assembly.</title>
        <authorList>
            <person name="Stuart O.P."/>
            <person name="Cleave R."/>
            <person name="Magrath M.J.L."/>
            <person name="Mikheyev A.S."/>
        </authorList>
    </citation>
    <scope>NUCLEOTIDE SEQUENCE [LARGE SCALE GENOMIC DNA]</scope>
    <source>
        <strain evidence="1">Daus_M_001</strain>
        <tissue evidence="1">Leg muscle</tissue>
    </source>
</reference>